<dbReference type="InterPro" id="IPR029058">
    <property type="entry name" value="AB_hydrolase_fold"/>
</dbReference>
<keyword evidence="2" id="KW-1185">Reference proteome</keyword>
<dbReference type="EMBL" id="CP023445">
    <property type="protein sequence ID" value="ATE54843.1"/>
    <property type="molecule type" value="Genomic_DNA"/>
</dbReference>
<organism evidence="1 2">
    <name type="scientific">Actinosynnema pretiosum</name>
    <dbReference type="NCBI Taxonomy" id="42197"/>
    <lineage>
        <taxon>Bacteria</taxon>
        <taxon>Bacillati</taxon>
        <taxon>Actinomycetota</taxon>
        <taxon>Actinomycetes</taxon>
        <taxon>Pseudonocardiales</taxon>
        <taxon>Pseudonocardiaceae</taxon>
        <taxon>Actinosynnema</taxon>
    </lineage>
</organism>
<reference evidence="1" key="1">
    <citation type="submission" date="2017-09" db="EMBL/GenBank/DDBJ databases">
        <title>Complete Genome Sequence of ansamitocin-producing Bacterium Actinosynnema pretiosum X47.</title>
        <authorList>
            <person name="Cao G."/>
            <person name="Zong G."/>
            <person name="Zhong C."/>
            <person name="Fu J."/>
        </authorList>
    </citation>
    <scope>NUCLEOTIDE SEQUENCE [LARGE SCALE GENOMIC DNA]</scope>
    <source>
        <strain evidence="1">X47</strain>
    </source>
</reference>
<evidence type="ECO:0008006" key="3">
    <source>
        <dbReference type="Google" id="ProtNLM"/>
    </source>
</evidence>
<dbReference type="Gene3D" id="3.40.50.1820">
    <property type="entry name" value="alpha/beta hydrolase"/>
    <property type="match status" value="1"/>
</dbReference>
<proteinExistence type="predicted"/>
<gene>
    <name evidence="1" type="ORF">CNX65_17435</name>
</gene>
<name>A0A290Z795_9PSEU</name>
<dbReference type="KEGG" id="apre:CNX65_17435"/>
<dbReference type="SUPFAM" id="SSF53474">
    <property type="entry name" value="alpha/beta-Hydrolases"/>
    <property type="match status" value="1"/>
</dbReference>
<sequence length="225" mass="23642">MTITATAAGLDCVVLPPRTGNRLVLLWHLLGTPGSPAAMAEALPLREVDAWRAHLPLPPVPEGPDVLVDRYAPLVETALAALPDALADLRAELGVPDDPVDLVGGSAGGHIALLAAARALVPVRRVAVVNPATDALSVVTVNDPHYEWSPRAREVERDLRVAPAITAPVLIVRGAQEHPAMVPGQNALARALPHARLLDLPDLAHMVDTPERAGAVDREVGAWLA</sequence>
<evidence type="ECO:0000313" key="2">
    <source>
        <dbReference type="Proteomes" id="UP000218505"/>
    </source>
</evidence>
<protein>
    <recommendedName>
        <fullName evidence="3">Alpha/beta hydrolase</fullName>
    </recommendedName>
</protein>
<accession>A0A290Z795</accession>
<dbReference type="Proteomes" id="UP000218505">
    <property type="component" value="Chromosome"/>
</dbReference>
<dbReference type="AlphaFoldDB" id="A0A290Z795"/>
<dbReference type="RefSeq" id="WP_096494385.1">
    <property type="nucleotide sequence ID" value="NZ_CP023445.1"/>
</dbReference>
<evidence type="ECO:0000313" key="1">
    <source>
        <dbReference type="EMBL" id="ATE54843.1"/>
    </source>
</evidence>